<dbReference type="PANTHER" id="PTHR33452:SF1">
    <property type="entry name" value="INNER MEMBRANE PROTEIN YPHA-RELATED"/>
    <property type="match status" value="1"/>
</dbReference>
<dbReference type="OrthoDB" id="121744at2"/>
<reference evidence="8 9" key="1">
    <citation type="submission" date="2018-04" db="EMBL/GenBank/DDBJ databases">
        <title>Thalassorhabdus spongiae gen. nov., sp. nov., isolated from a marine sponge in South-West Iceland.</title>
        <authorList>
            <person name="Knobloch S."/>
            <person name="Daussin A."/>
            <person name="Johannsson R."/>
            <person name="Marteinsson V.T."/>
        </authorList>
    </citation>
    <scope>NUCLEOTIDE SEQUENCE [LARGE SCALE GENOMIC DNA]</scope>
    <source>
        <strain evidence="8 9">Hp12</strain>
    </source>
</reference>
<dbReference type="InterPro" id="IPR051907">
    <property type="entry name" value="DoxX-like_oxidoreductase"/>
</dbReference>
<keyword evidence="6 7" id="KW-0472">Membrane</keyword>
<keyword evidence="4 7" id="KW-0812">Transmembrane</keyword>
<evidence type="ECO:0000256" key="5">
    <source>
        <dbReference type="ARBA" id="ARBA00022989"/>
    </source>
</evidence>
<evidence type="ECO:0000256" key="3">
    <source>
        <dbReference type="ARBA" id="ARBA00022475"/>
    </source>
</evidence>
<protein>
    <recommendedName>
        <fullName evidence="10">DoxX family protein</fullName>
    </recommendedName>
</protein>
<evidence type="ECO:0000256" key="4">
    <source>
        <dbReference type="ARBA" id="ARBA00022692"/>
    </source>
</evidence>
<evidence type="ECO:0000256" key="6">
    <source>
        <dbReference type="ARBA" id="ARBA00023136"/>
    </source>
</evidence>
<feature type="transmembrane region" description="Helical" evidence="7">
    <location>
        <begin position="86"/>
        <end position="112"/>
    </location>
</feature>
<keyword evidence="9" id="KW-1185">Reference proteome</keyword>
<gene>
    <name evidence="8" type="ORF">DC094_05080</name>
</gene>
<accession>A0A2V1H7E1</accession>
<organism evidence="8 9">
    <name type="scientific">Pelagibaculum spongiae</name>
    <dbReference type="NCBI Taxonomy" id="2080658"/>
    <lineage>
        <taxon>Bacteria</taxon>
        <taxon>Pseudomonadati</taxon>
        <taxon>Pseudomonadota</taxon>
        <taxon>Gammaproteobacteria</taxon>
        <taxon>Oceanospirillales</taxon>
        <taxon>Pelagibaculum</taxon>
    </lineage>
</organism>
<dbReference type="InterPro" id="IPR032808">
    <property type="entry name" value="DoxX"/>
</dbReference>
<keyword evidence="3" id="KW-1003">Cell membrane</keyword>
<feature type="transmembrane region" description="Helical" evidence="7">
    <location>
        <begin position="119"/>
        <end position="140"/>
    </location>
</feature>
<dbReference type="RefSeq" id="WP_116685968.1">
    <property type="nucleotide sequence ID" value="NZ_CAWNYD010000001.1"/>
</dbReference>
<dbReference type="Pfam" id="PF07681">
    <property type="entry name" value="DoxX"/>
    <property type="match status" value="1"/>
</dbReference>
<name>A0A2V1H7E1_9GAMM</name>
<comment type="caution">
    <text evidence="8">The sequence shown here is derived from an EMBL/GenBank/DDBJ whole genome shotgun (WGS) entry which is preliminary data.</text>
</comment>
<evidence type="ECO:0000313" key="9">
    <source>
        <dbReference type="Proteomes" id="UP000244906"/>
    </source>
</evidence>
<comment type="similarity">
    <text evidence="2">Belongs to the DoxX family.</text>
</comment>
<evidence type="ECO:0008006" key="10">
    <source>
        <dbReference type="Google" id="ProtNLM"/>
    </source>
</evidence>
<evidence type="ECO:0000256" key="1">
    <source>
        <dbReference type="ARBA" id="ARBA00004651"/>
    </source>
</evidence>
<dbReference type="AlphaFoldDB" id="A0A2V1H7E1"/>
<comment type="subcellular location">
    <subcellularLocation>
        <location evidence="1">Cell membrane</location>
        <topology evidence="1">Multi-pass membrane protein</topology>
    </subcellularLocation>
</comment>
<feature type="transmembrane region" description="Helical" evidence="7">
    <location>
        <begin position="28"/>
        <end position="48"/>
    </location>
</feature>
<feature type="transmembrane region" description="Helical" evidence="7">
    <location>
        <begin position="60"/>
        <end position="80"/>
    </location>
</feature>
<dbReference type="EMBL" id="QDDL01000001">
    <property type="protein sequence ID" value="PVZ72382.1"/>
    <property type="molecule type" value="Genomic_DNA"/>
</dbReference>
<evidence type="ECO:0000256" key="7">
    <source>
        <dbReference type="SAM" id="Phobius"/>
    </source>
</evidence>
<dbReference type="PANTHER" id="PTHR33452">
    <property type="entry name" value="OXIDOREDUCTASE CATD-RELATED"/>
    <property type="match status" value="1"/>
</dbReference>
<proteinExistence type="inferred from homology"/>
<evidence type="ECO:0000256" key="2">
    <source>
        <dbReference type="ARBA" id="ARBA00006679"/>
    </source>
</evidence>
<dbReference type="Proteomes" id="UP000244906">
    <property type="component" value="Unassembled WGS sequence"/>
</dbReference>
<keyword evidence="5 7" id="KW-1133">Transmembrane helix</keyword>
<sequence>MTQTTALDGSLAAKLVNLNATFSRLLDLFQPVALLAARFYVGWAFFASGLTKLKDWETTLFLFELEYAVPLLSPAAAAYLGTAGELLFPVLLAIGLFGRLGALGLSAVNVVAVVSLEEIAPAAFNLHVIWGLLLALVVLWGPGKASIDQLIASKFK</sequence>
<evidence type="ECO:0000313" key="8">
    <source>
        <dbReference type="EMBL" id="PVZ72382.1"/>
    </source>
</evidence>
<dbReference type="GO" id="GO:0005886">
    <property type="term" value="C:plasma membrane"/>
    <property type="evidence" value="ECO:0007669"/>
    <property type="project" value="UniProtKB-SubCell"/>
</dbReference>